<dbReference type="EnsemblPlants" id="OPUNC04G00100.1">
    <property type="protein sequence ID" value="OPUNC04G00100.1"/>
    <property type="gene ID" value="OPUNC04G00100"/>
</dbReference>
<reference evidence="2" key="1">
    <citation type="submission" date="2015-04" db="UniProtKB">
        <authorList>
            <consortium name="EnsemblPlants"/>
        </authorList>
    </citation>
    <scope>IDENTIFICATION</scope>
</reference>
<evidence type="ECO:0000313" key="2">
    <source>
        <dbReference type="EnsemblPlants" id="OPUNC04G00100.1"/>
    </source>
</evidence>
<keyword evidence="3" id="KW-1185">Reference proteome</keyword>
<protein>
    <submittedName>
        <fullName evidence="2">Uncharacterized protein</fullName>
    </submittedName>
</protein>
<dbReference type="Proteomes" id="UP000026962">
    <property type="component" value="Chromosome 4"/>
</dbReference>
<reference evidence="2" key="2">
    <citation type="submission" date="2018-05" db="EMBL/GenBank/DDBJ databases">
        <title>OpunRS2 (Oryza punctata Reference Sequence Version 2).</title>
        <authorList>
            <person name="Zhang J."/>
            <person name="Kudrna D."/>
            <person name="Lee S."/>
            <person name="Talag J."/>
            <person name="Welchert J."/>
            <person name="Wing R.A."/>
        </authorList>
    </citation>
    <scope>NUCLEOTIDE SEQUENCE [LARGE SCALE GENOMIC DNA]</scope>
</reference>
<evidence type="ECO:0000313" key="3">
    <source>
        <dbReference type="Proteomes" id="UP000026962"/>
    </source>
</evidence>
<organism evidence="2">
    <name type="scientific">Oryza punctata</name>
    <name type="common">Red rice</name>
    <dbReference type="NCBI Taxonomy" id="4537"/>
    <lineage>
        <taxon>Eukaryota</taxon>
        <taxon>Viridiplantae</taxon>
        <taxon>Streptophyta</taxon>
        <taxon>Embryophyta</taxon>
        <taxon>Tracheophyta</taxon>
        <taxon>Spermatophyta</taxon>
        <taxon>Magnoliopsida</taxon>
        <taxon>Liliopsida</taxon>
        <taxon>Poales</taxon>
        <taxon>Poaceae</taxon>
        <taxon>BOP clade</taxon>
        <taxon>Oryzoideae</taxon>
        <taxon>Oryzeae</taxon>
        <taxon>Oryzinae</taxon>
        <taxon>Oryza</taxon>
    </lineage>
</organism>
<feature type="compositionally biased region" description="Basic residues" evidence="1">
    <location>
        <begin position="1"/>
        <end position="11"/>
    </location>
</feature>
<feature type="region of interest" description="Disordered" evidence="1">
    <location>
        <begin position="1"/>
        <end position="102"/>
    </location>
</feature>
<accession>A0A0E0KLZ8</accession>
<evidence type="ECO:0000256" key="1">
    <source>
        <dbReference type="SAM" id="MobiDB-lite"/>
    </source>
</evidence>
<proteinExistence type="predicted"/>
<feature type="compositionally biased region" description="Gly residues" evidence="1">
    <location>
        <begin position="89"/>
        <end position="102"/>
    </location>
</feature>
<sequence>MKQTRTRKKRKEERSPCRSAADLQQLTYKRGDGGRERERERESGRGEGREEEEDRGWRIGNDQRGGERPPEDATTTKGMPRSGKTEPLGKGGTGGAGGVGGLGTVGGCGYHQGCAQQW</sequence>
<name>A0A0E0KLZ8_ORYPU</name>
<dbReference type="AlphaFoldDB" id="A0A0E0KLZ8"/>
<feature type="compositionally biased region" description="Basic and acidic residues" evidence="1">
    <location>
        <begin position="29"/>
        <end position="48"/>
    </location>
</feature>
<dbReference type="HOGENOM" id="CLU_2076916_0_0_1"/>
<dbReference type="Gramene" id="OPUNC04G00100.1">
    <property type="protein sequence ID" value="OPUNC04G00100.1"/>
    <property type="gene ID" value="OPUNC04G00100"/>
</dbReference>